<reference evidence="7 8" key="1">
    <citation type="submission" date="2024-09" db="EMBL/GenBank/DDBJ databases">
        <authorList>
            <person name="Sun Q."/>
            <person name="Mori K."/>
        </authorList>
    </citation>
    <scope>NUCLEOTIDE SEQUENCE [LARGE SCALE GENOMIC DNA]</scope>
    <source>
        <strain evidence="7 8">TISTR 2452</strain>
    </source>
</reference>
<keyword evidence="4 6" id="KW-1133">Transmembrane helix</keyword>
<keyword evidence="5 6" id="KW-0472">Membrane</keyword>
<dbReference type="Proteomes" id="UP001589747">
    <property type="component" value="Unassembled WGS sequence"/>
</dbReference>
<comment type="caution">
    <text evidence="7">The sequence shown here is derived from an EMBL/GenBank/DDBJ whole genome shotgun (WGS) entry which is preliminary data.</text>
</comment>
<accession>A0ABV5KLS4</accession>
<dbReference type="PANTHER" id="PTHR42770:SF13">
    <property type="entry name" value="L-METHIONINE_BRANCHED-CHAIN AMINO ACID EXPORTER YJEH"/>
    <property type="match status" value="1"/>
</dbReference>
<feature type="transmembrane region" description="Helical" evidence="6">
    <location>
        <begin position="21"/>
        <end position="39"/>
    </location>
</feature>
<dbReference type="InterPro" id="IPR002293">
    <property type="entry name" value="AA/rel_permease1"/>
</dbReference>
<dbReference type="RefSeq" id="WP_377493171.1">
    <property type="nucleotide sequence ID" value="NZ_JBHMDO010000017.1"/>
</dbReference>
<keyword evidence="3 6" id="KW-0812">Transmembrane</keyword>
<comment type="subcellular location">
    <subcellularLocation>
        <location evidence="1">Cell membrane</location>
        <topology evidence="1">Multi-pass membrane protein</topology>
    </subcellularLocation>
</comment>
<dbReference type="PANTHER" id="PTHR42770">
    <property type="entry name" value="AMINO ACID TRANSPORTER-RELATED"/>
    <property type="match status" value="1"/>
</dbReference>
<feature type="transmembrane region" description="Helical" evidence="6">
    <location>
        <begin position="132"/>
        <end position="152"/>
    </location>
</feature>
<feature type="transmembrane region" description="Helical" evidence="6">
    <location>
        <begin position="51"/>
        <end position="75"/>
    </location>
</feature>
<feature type="transmembrane region" description="Helical" evidence="6">
    <location>
        <begin position="191"/>
        <end position="209"/>
    </location>
</feature>
<evidence type="ECO:0000256" key="6">
    <source>
        <dbReference type="SAM" id="Phobius"/>
    </source>
</evidence>
<dbReference type="Pfam" id="PF13520">
    <property type="entry name" value="AA_permease_2"/>
    <property type="match status" value="1"/>
</dbReference>
<feature type="transmembrane region" description="Helical" evidence="6">
    <location>
        <begin position="380"/>
        <end position="398"/>
    </location>
</feature>
<dbReference type="PIRSF" id="PIRSF006060">
    <property type="entry name" value="AA_transporter"/>
    <property type="match status" value="1"/>
</dbReference>
<feature type="transmembrane region" description="Helical" evidence="6">
    <location>
        <begin position="96"/>
        <end position="120"/>
    </location>
</feature>
<protein>
    <submittedName>
        <fullName evidence="7">APC family permease</fullName>
    </submittedName>
</protein>
<name>A0ABV5KLS4_9BACL</name>
<dbReference type="EMBL" id="JBHMDO010000017">
    <property type="protein sequence ID" value="MFB9326154.1"/>
    <property type="molecule type" value="Genomic_DNA"/>
</dbReference>
<proteinExistence type="predicted"/>
<feature type="transmembrane region" description="Helical" evidence="6">
    <location>
        <begin position="159"/>
        <end position="179"/>
    </location>
</feature>
<dbReference type="Gene3D" id="1.20.1740.10">
    <property type="entry name" value="Amino acid/polyamine transporter I"/>
    <property type="match status" value="1"/>
</dbReference>
<sequence>MNKPIPSVREARLTASLSLPHIVALYVGSVVGSGILMVPGLAADLAGPASIVAWLLMSVLVVPLALTMGLLASRYPSAGGVSTFVREAYGNRAGNIAGWLFLLSVPLGGPVLAVTGARYVSVLLGWGALQTYTLAALILIVPLAMNVFGLRLAGRIQTVVVAVILAILLLAIGAAVPHYEAANFTPFAPHGWGSVARAACLMFWCFIGWEAVTHLSSEFRNPRRDAVHGVLWSAGVVAALYFAVAFLAVATRSYGGAGSAASLSLMVQLSLGKTGGWMVAVAALFICFAAHNAYSSAASRVAYSLAQAGAAPAWLGRLHRSYRTPVGGLAFVAAGNAIGLAALCSGWITLAGLIVLPNATFIATYIAGCLAGVKLLRGHRLGYAVSWISCVATLAIYPFLGWPALYPAAVVALLLIAGRVRERRAITSRGVLEGRRQIAVNRTENEPRP</sequence>
<dbReference type="InterPro" id="IPR050367">
    <property type="entry name" value="APC_superfamily"/>
</dbReference>
<feature type="transmembrane region" description="Helical" evidence="6">
    <location>
        <begin position="326"/>
        <end position="348"/>
    </location>
</feature>
<evidence type="ECO:0000256" key="4">
    <source>
        <dbReference type="ARBA" id="ARBA00022989"/>
    </source>
</evidence>
<evidence type="ECO:0000313" key="7">
    <source>
        <dbReference type="EMBL" id="MFB9326154.1"/>
    </source>
</evidence>
<organism evidence="7 8">
    <name type="scientific">Paenibacillus aurantiacus</name>
    <dbReference type="NCBI Taxonomy" id="1936118"/>
    <lineage>
        <taxon>Bacteria</taxon>
        <taxon>Bacillati</taxon>
        <taxon>Bacillota</taxon>
        <taxon>Bacilli</taxon>
        <taxon>Bacillales</taxon>
        <taxon>Paenibacillaceae</taxon>
        <taxon>Paenibacillus</taxon>
    </lineage>
</organism>
<evidence type="ECO:0000256" key="5">
    <source>
        <dbReference type="ARBA" id="ARBA00023136"/>
    </source>
</evidence>
<keyword evidence="8" id="KW-1185">Reference proteome</keyword>
<feature type="transmembrane region" description="Helical" evidence="6">
    <location>
        <begin position="230"/>
        <end position="254"/>
    </location>
</feature>
<evidence type="ECO:0000256" key="3">
    <source>
        <dbReference type="ARBA" id="ARBA00022692"/>
    </source>
</evidence>
<gene>
    <name evidence="7" type="ORF">ACFFSY_09545</name>
</gene>
<feature type="transmembrane region" description="Helical" evidence="6">
    <location>
        <begin position="274"/>
        <end position="294"/>
    </location>
</feature>
<feature type="transmembrane region" description="Helical" evidence="6">
    <location>
        <begin position="354"/>
        <end position="373"/>
    </location>
</feature>
<evidence type="ECO:0000256" key="2">
    <source>
        <dbReference type="ARBA" id="ARBA00022475"/>
    </source>
</evidence>
<keyword evidence="2" id="KW-1003">Cell membrane</keyword>
<evidence type="ECO:0000256" key="1">
    <source>
        <dbReference type="ARBA" id="ARBA00004651"/>
    </source>
</evidence>
<evidence type="ECO:0000313" key="8">
    <source>
        <dbReference type="Proteomes" id="UP001589747"/>
    </source>
</evidence>